<evidence type="ECO:0000256" key="5">
    <source>
        <dbReference type="ARBA" id="ARBA00022679"/>
    </source>
</evidence>
<keyword evidence="8 10" id="KW-1133">Transmembrane helix</keyword>
<dbReference type="AlphaFoldDB" id="A0A1E4TCS9"/>
<dbReference type="GO" id="GO:0000026">
    <property type="term" value="F:alpha-1,2-mannosyltransferase activity"/>
    <property type="evidence" value="ECO:0007669"/>
    <property type="project" value="TreeGrafter"/>
</dbReference>
<name>A0A1E4TCS9_9ASCO</name>
<dbReference type="EMBL" id="KV453843">
    <property type="protein sequence ID" value="ODV89565.1"/>
    <property type="molecule type" value="Genomic_DNA"/>
</dbReference>
<organism evidence="11 12">
    <name type="scientific">Tortispora caseinolytica NRRL Y-17796</name>
    <dbReference type="NCBI Taxonomy" id="767744"/>
    <lineage>
        <taxon>Eukaryota</taxon>
        <taxon>Fungi</taxon>
        <taxon>Dikarya</taxon>
        <taxon>Ascomycota</taxon>
        <taxon>Saccharomycotina</taxon>
        <taxon>Trigonopsidomycetes</taxon>
        <taxon>Trigonopsidales</taxon>
        <taxon>Trigonopsidaceae</taxon>
        <taxon>Tortispora</taxon>
    </lineage>
</organism>
<evidence type="ECO:0000256" key="7">
    <source>
        <dbReference type="ARBA" id="ARBA00022824"/>
    </source>
</evidence>
<protein>
    <recommendedName>
        <fullName evidence="10">Mannosyltransferase</fullName>
        <ecNumber evidence="10">2.4.1.-</ecNumber>
    </recommendedName>
</protein>
<gene>
    <name evidence="11" type="ORF">CANCADRAFT_58493</name>
</gene>
<reference evidence="12" key="1">
    <citation type="submission" date="2016-02" db="EMBL/GenBank/DDBJ databases">
        <title>Comparative genomics of biotechnologically important yeasts.</title>
        <authorList>
            <consortium name="DOE Joint Genome Institute"/>
            <person name="Riley R."/>
            <person name="Haridas S."/>
            <person name="Wolfe K.H."/>
            <person name="Lopes M.R."/>
            <person name="Hittinger C.T."/>
            <person name="Goker M."/>
            <person name="Salamov A."/>
            <person name="Wisecaver J."/>
            <person name="Long T.M."/>
            <person name="Aerts A.L."/>
            <person name="Barry K."/>
            <person name="Choi C."/>
            <person name="Clum A."/>
            <person name="Coughlan A.Y."/>
            <person name="Deshpande S."/>
            <person name="Douglass A.P."/>
            <person name="Hanson S.J."/>
            <person name="Klenk H.-P."/>
            <person name="Labutti K."/>
            <person name="Lapidus A."/>
            <person name="Lindquist E."/>
            <person name="Lipzen A."/>
            <person name="Meier-Kolthoff J.P."/>
            <person name="Ohm R.A."/>
            <person name="Otillar R.P."/>
            <person name="Pangilinan J."/>
            <person name="Peng Y."/>
            <person name="Rokas A."/>
            <person name="Rosa C.A."/>
            <person name="Scheuner C."/>
            <person name="Sibirny A.A."/>
            <person name="Slot J.C."/>
            <person name="Stielow J.B."/>
            <person name="Sun H."/>
            <person name="Kurtzman C.P."/>
            <person name="Blackwell M."/>
            <person name="Jeffries T.W."/>
            <person name="Grigoriev I.V."/>
        </authorList>
    </citation>
    <scope>NUCLEOTIDE SEQUENCE [LARGE SCALE GENOMIC DNA]</scope>
    <source>
        <strain evidence="12">NRRL Y-17796</strain>
    </source>
</reference>
<evidence type="ECO:0000256" key="10">
    <source>
        <dbReference type="RuleBase" id="RU363075"/>
    </source>
</evidence>
<feature type="transmembrane region" description="Helical" evidence="10">
    <location>
        <begin position="288"/>
        <end position="307"/>
    </location>
</feature>
<evidence type="ECO:0000256" key="2">
    <source>
        <dbReference type="ARBA" id="ARBA00004922"/>
    </source>
</evidence>
<comment type="pathway">
    <text evidence="2">Protein modification; protein glycosylation.</text>
</comment>
<evidence type="ECO:0000256" key="4">
    <source>
        <dbReference type="ARBA" id="ARBA00022676"/>
    </source>
</evidence>
<keyword evidence="4 10" id="KW-0328">Glycosyltransferase</keyword>
<evidence type="ECO:0000313" key="11">
    <source>
        <dbReference type="EMBL" id="ODV89565.1"/>
    </source>
</evidence>
<dbReference type="EC" id="2.4.1.-" evidence="10"/>
<feature type="transmembrane region" description="Helical" evidence="10">
    <location>
        <begin position="196"/>
        <end position="219"/>
    </location>
</feature>
<dbReference type="OrthoDB" id="497541at2759"/>
<comment type="subcellular location">
    <subcellularLocation>
        <location evidence="1 10">Endoplasmic reticulum membrane</location>
        <topology evidence="1 10">Multi-pass membrane protein</topology>
    </subcellularLocation>
</comment>
<dbReference type="GO" id="GO:0006487">
    <property type="term" value="P:protein N-linked glycosylation"/>
    <property type="evidence" value="ECO:0007669"/>
    <property type="project" value="TreeGrafter"/>
</dbReference>
<keyword evidence="7 10" id="KW-0256">Endoplasmic reticulum</keyword>
<proteinExistence type="inferred from homology"/>
<evidence type="ECO:0000256" key="1">
    <source>
        <dbReference type="ARBA" id="ARBA00004477"/>
    </source>
</evidence>
<feature type="transmembrane region" description="Helical" evidence="10">
    <location>
        <begin position="231"/>
        <end position="252"/>
    </location>
</feature>
<evidence type="ECO:0000256" key="3">
    <source>
        <dbReference type="ARBA" id="ARBA00007063"/>
    </source>
</evidence>
<feature type="transmembrane region" description="Helical" evidence="10">
    <location>
        <begin position="120"/>
        <end position="139"/>
    </location>
</feature>
<dbReference type="Pfam" id="PF03901">
    <property type="entry name" value="Glyco_transf_22"/>
    <property type="match status" value="1"/>
</dbReference>
<keyword evidence="5 11" id="KW-0808">Transferase</keyword>
<accession>A0A1E4TCS9</accession>
<keyword evidence="9 10" id="KW-0472">Membrane</keyword>
<keyword evidence="12" id="KW-1185">Reference proteome</keyword>
<evidence type="ECO:0000313" key="12">
    <source>
        <dbReference type="Proteomes" id="UP000095023"/>
    </source>
</evidence>
<dbReference type="PANTHER" id="PTHR22760:SF2">
    <property type="entry name" value="ALPHA-1,2-MANNOSYLTRANSFERASE ALG9"/>
    <property type="match status" value="1"/>
</dbReference>
<dbReference type="PANTHER" id="PTHR22760">
    <property type="entry name" value="GLYCOSYLTRANSFERASE"/>
    <property type="match status" value="1"/>
</dbReference>
<evidence type="ECO:0000256" key="8">
    <source>
        <dbReference type="ARBA" id="ARBA00022989"/>
    </source>
</evidence>
<comment type="similarity">
    <text evidence="3 10">Belongs to the glycosyltransferase 22 family.</text>
</comment>
<evidence type="ECO:0000256" key="9">
    <source>
        <dbReference type="ARBA" id="ARBA00023136"/>
    </source>
</evidence>
<sequence length="561" mass="62350">MYPALDLTIPASESSAEITTVPSTFHTLLGPWYMPIKVPSFSPASALSNVSYYALYIPILDCDEVYNYWEPLHYFVHHSGFQTWEYSPQYGIRSWFYIAVHSPIINIGKKLAVSRLTQFYSLRIFLSIISALSEFRLFLALKRVYSLRMASIYLAFTTFACGMSHAAGAFLPSSFAMYTSTIALAYFIEGKLEACYVFTAIGALIGWPFAAISGVPFLLSKSVLNNGFKALAKIAVLVAIIVAYDTSLYGTFTFVPWNIVKYNVFSQSSSSGPNIFGTESADFYFKNLVLNFNIVFPLALLSPVFAFTRSGAGRRCKTLACFASTTLTLLAFTLQDHKEERFLYIIYPALSCNAALTVMALLDLVKAAQEILITSAAAAFISVIFMLYIPSSAALISYLRSSTLIAYYNAPLYVYPQIPPNSTVCIGKEWYRFPSSFLVPDNVETYFIESGFDGLLPGKFTVPDGQKLMTFITPIGMNDQNIKEPAHLVPETNCDYIVDLDMPSSPSIYMNAVFCRDFLDSAASSGPGRLIRIPNPAHRITQTLLTWGRYCVYQTNKEVAA</sequence>
<dbReference type="Proteomes" id="UP000095023">
    <property type="component" value="Unassembled WGS sequence"/>
</dbReference>
<dbReference type="GO" id="GO:0005789">
    <property type="term" value="C:endoplasmic reticulum membrane"/>
    <property type="evidence" value="ECO:0007669"/>
    <property type="project" value="UniProtKB-SubCell"/>
</dbReference>
<feature type="transmembrane region" description="Helical" evidence="10">
    <location>
        <begin position="151"/>
        <end position="176"/>
    </location>
</feature>
<feature type="transmembrane region" description="Helical" evidence="10">
    <location>
        <begin position="341"/>
        <end position="364"/>
    </location>
</feature>
<dbReference type="UniPathway" id="UPA00378"/>
<dbReference type="InterPro" id="IPR005599">
    <property type="entry name" value="GPI_mannosylTrfase"/>
</dbReference>
<evidence type="ECO:0000256" key="6">
    <source>
        <dbReference type="ARBA" id="ARBA00022692"/>
    </source>
</evidence>
<keyword evidence="6 10" id="KW-0812">Transmembrane</keyword>
<feature type="transmembrane region" description="Helical" evidence="10">
    <location>
        <begin position="371"/>
        <end position="389"/>
    </location>
</feature>